<keyword evidence="3 4" id="KW-0472">Membrane</keyword>
<dbReference type="GO" id="GO:0016020">
    <property type="term" value="C:membrane"/>
    <property type="evidence" value="ECO:0007669"/>
    <property type="project" value="UniProtKB-SubCell"/>
</dbReference>
<feature type="transmembrane region" description="Helical" evidence="4">
    <location>
        <begin position="122"/>
        <end position="140"/>
    </location>
</feature>
<evidence type="ECO:0000256" key="2">
    <source>
        <dbReference type="ARBA" id="ARBA00022989"/>
    </source>
</evidence>
<dbReference type="EnsemblMetazoa" id="XM_038208031.1">
    <property type="protein sequence ID" value="XP_038063959.1"/>
    <property type="gene ID" value="LOC119734497"/>
</dbReference>
<reference evidence="5" key="1">
    <citation type="submission" date="2022-11" db="UniProtKB">
        <authorList>
            <consortium name="EnsemblMetazoa"/>
        </authorList>
    </citation>
    <scope>IDENTIFICATION</scope>
</reference>
<evidence type="ECO:0000256" key="4">
    <source>
        <dbReference type="RuleBase" id="RU367022"/>
    </source>
</evidence>
<dbReference type="GeneID" id="119734497"/>
<accession>A0A914AKL1</accession>
<comment type="subcellular location">
    <subcellularLocation>
        <location evidence="4">Membrane</location>
        <topology evidence="4">Multi-pass membrane protein</topology>
    </subcellularLocation>
</comment>
<dbReference type="PANTHER" id="PTHR12483:SF115">
    <property type="entry name" value="COPPER TRANSPORT PROTEIN"/>
    <property type="match status" value="1"/>
</dbReference>
<dbReference type="InterPro" id="IPR007274">
    <property type="entry name" value="Cop_transporter"/>
</dbReference>
<comment type="similarity">
    <text evidence="4">Belongs to the copper transporter (Ctr) (TC 1.A.56) family. SLC31A subfamily.</text>
</comment>
<name>A0A914AKL1_PATMI</name>
<feature type="transmembrane region" description="Helical" evidence="4">
    <location>
        <begin position="30"/>
        <end position="50"/>
    </location>
</feature>
<dbReference type="OMA" id="HAMSFHF"/>
<dbReference type="Pfam" id="PF04145">
    <property type="entry name" value="Ctr"/>
    <property type="match status" value="1"/>
</dbReference>
<protein>
    <recommendedName>
        <fullName evidence="4">Copper transport protein</fullName>
    </recommendedName>
</protein>
<dbReference type="GO" id="GO:0005375">
    <property type="term" value="F:copper ion transmembrane transporter activity"/>
    <property type="evidence" value="ECO:0007669"/>
    <property type="project" value="UniProtKB-UniRule"/>
</dbReference>
<dbReference type="AlphaFoldDB" id="A0A914AKL1"/>
<keyword evidence="4" id="KW-0813">Transport</keyword>
<proteinExistence type="inferred from homology"/>
<dbReference type="RefSeq" id="XP_038063959.1">
    <property type="nucleotide sequence ID" value="XM_038208031.1"/>
</dbReference>
<evidence type="ECO:0000313" key="6">
    <source>
        <dbReference type="Proteomes" id="UP000887568"/>
    </source>
</evidence>
<keyword evidence="4" id="KW-0186">Copper</keyword>
<keyword evidence="4" id="KW-0187">Copper transport</keyword>
<keyword evidence="4" id="KW-0406">Ion transport</keyword>
<dbReference type="PANTHER" id="PTHR12483">
    <property type="entry name" value="SOLUTE CARRIER FAMILY 31 COPPER TRANSPORTERS"/>
    <property type="match status" value="1"/>
</dbReference>
<keyword evidence="6" id="KW-1185">Reference proteome</keyword>
<evidence type="ECO:0000256" key="3">
    <source>
        <dbReference type="ARBA" id="ARBA00023136"/>
    </source>
</evidence>
<keyword evidence="2 4" id="KW-1133">Transmembrane helix</keyword>
<sequence length="153" mass="17343">MPFDVKDMLEHFHFSANVTILFNGWHVTTAPGMLGSCAVVILLAFFFEVLKTFRTLHLQQYATSVRHRIVESATEKSRILETQAEGELKILSWPHGIQSLLHVLQAVIGYMLMLIVMTYNGWLILSVLIGIGLGYFASAWKRKIHVDVEETAK</sequence>
<keyword evidence="1 4" id="KW-0812">Transmembrane</keyword>
<dbReference type="OrthoDB" id="161814at2759"/>
<dbReference type="Proteomes" id="UP000887568">
    <property type="component" value="Unplaced"/>
</dbReference>
<evidence type="ECO:0000313" key="5">
    <source>
        <dbReference type="EnsemblMetazoa" id="XP_038063959.1"/>
    </source>
</evidence>
<evidence type="ECO:0000256" key="1">
    <source>
        <dbReference type="ARBA" id="ARBA00022692"/>
    </source>
</evidence>
<organism evidence="5 6">
    <name type="scientific">Patiria miniata</name>
    <name type="common">Bat star</name>
    <name type="synonym">Asterina miniata</name>
    <dbReference type="NCBI Taxonomy" id="46514"/>
    <lineage>
        <taxon>Eukaryota</taxon>
        <taxon>Metazoa</taxon>
        <taxon>Echinodermata</taxon>
        <taxon>Eleutherozoa</taxon>
        <taxon>Asterozoa</taxon>
        <taxon>Asteroidea</taxon>
        <taxon>Valvatacea</taxon>
        <taxon>Valvatida</taxon>
        <taxon>Asterinidae</taxon>
        <taxon>Patiria</taxon>
    </lineage>
</organism>